<dbReference type="InterPro" id="IPR015422">
    <property type="entry name" value="PyrdxlP-dep_Trfase_small"/>
</dbReference>
<dbReference type="AlphaFoldDB" id="A0A377D4N9"/>
<reference evidence="1 2" key="1">
    <citation type="submission" date="2018-06" db="EMBL/GenBank/DDBJ databases">
        <authorList>
            <consortium name="Pathogen Informatics"/>
            <person name="Doyle S."/>
        </authorList>
    </citation>
    <scope>NUCLEOTIDE SEQUENCE [LARGE SCALE GENOMIC DNA]</scope>
    <source>
        <strain evidence="1 2">NCTC7922</strain>
    </source>
</reference>
<evidence type="ECO:0000313" key="1">
    <source>
        <dbReference type="EMBL" id="STM15854.1"/>
    </source>
</evidence>
<dbReference type="GO" id="GO:0016829">
    <property type="term" value="F:lyase activity"/>
    <property type="evidence" value="ECO:0007669"/>
    <property type="project" value="UniProtKB-KW"/>
</dbReference>
<dbReference type="EMBL" id="UGFC01000006">
    <property type="protein sequence ID" value="STM15854.1"/>
    <property type="molecule type" value="Genomic_DNA"/>
</dbReference>
<sequence length="75" mass="8505">MAHGVRSGIMSLTVSALLTCYRSRFQTWIFATAPCIIEALNQRLMHGVFGYSRWKNDEFLAAIAPLVFHPALHRN</sequence>
<protein>
    <submittedName>
        <fullName evidence="1">Protein MalY [includes: cystathionine beta-lyase maltose regulon modulator]</fullName>
        <ecNumber evidence="1">4.4.1.8</ecNumber>
    </submittedName>
</protein>
<gene>
    <name evidence="1" type="primary">malY_1</name>
    <name evidence="1" type="ORF">NCTC7922_02258</name>
</gene>
<dbReference type="Gene3D" id="3.90.1150.10">
    <property type="entry name" value="Aspartate Aminotransferase, domain 1"/>
    <property type="match status" value="1"/>
</dbReference>
<name>A0A377D4N9_ECOLX</name>
<evidence type="ECO:0000313" key="2">
    <source>
        <dbReference type="Proteomes" id="UP000254174"/>
    </source>
</evidence>
<dbReference type="EC" id="4.4.1.8" evidence="1"/>
<accession>A0A377D4N9</accession>
<keyword evidence="1" id="KW-0456">Lyase</keyword>
<proteinExistence type="predicted"/>
<organism evidence="1 2">
    <name type="scientific">Escherichia coli</name>
    <dbReference type="NCBI Taxonomy" id="562"/>
    <lineage>
        <taxon>Bacteria</taxon>
        <taxon>Pseudomonadati</taxon>
        <taxon>Pseudomonadota</taxon>
        <taxon>Gammaproteobacteria</taxon>
        <taxon>Enterobacterales</taxon>
        <taxon>Enterobacteriaceae</taxon>
        <taxon>Escherichia</taxon>
    </lineage>
</organism>
<dbReference type="Proteomes" id="UP000254174">
    <property type="component" value="Unassembled WGS sequence"/>
</dbReference>